<feature type="compositionally biased region" description="Polar residues" evidence="1">
    <location>
        <begin position="443"/>
        <end position="453"/>
    </location>
</feature>
<name>A0AAD2E4T8_9LAMI</name>
<feature type="region of interest" description="Disordered" evidence="1">
    <location>
        <begin position="1144"/>
        <end position="1182"/>
    </location>
</feature>
<accession>A0AAD2E4T8</accession>
<feature type="compositionally biased region" description="Polar residues" evidence="1">
    <location>
        <begin position="423"/>
        <end position="434"/>
    </location>
</feature>
<feature type="region of interest" description="Disordered" evidence="1">
    <location>
        <begin position="1"/>
        <end position="22"/>
    </location>
</feature>
<dbReference type="EMBL" id="OU503048">
    <property type="protein sequence ID" value="CAI9774806.1"/>
    <property type="molecule type" value="Genomic_DNA"/>
</dbReference>
<keyword evidence="3" id="KW-1185">Reference proteome</keyword>
<feature type="region of interest" description="Disordered" evidence="1">
    <location>
        <begin position="577"/>
        <end position="663"/>
    </location>
</feature>
<evidence type="ECO:0000313" key="2">
    <source>
        <dbReference type="EMBL" id="CAI9774806.1"/>
    </source>
</evidence>
<feature type="region of interest" description="Disordered" evidence="1">
    <location>
        <begin position="388"/>
        <end position="407"/>
    </location>
</feature>
<feature type="region of interest" description="Disordered" evidence="1">
    <location>
        <begin position="314"/>
        <end position="360"/>
    </location>
</feature>
<feature type="compositionally biased region" description="Polar residues" evidence="1">
    <location>
        <begin position="1205"/>
        <end position="1218"/>
    </location>
</feature>
<gene>
    <name evidence="2" type="ORF">FPE_LOCUS22236</name>
</gene>
<feature type="compositionally biased region" description="Polar residues" evidence="1">
    <location>
        <begin position="584"/>
        <end position="597"/>
    </location>
</feature>
<sequence>MAGNSRFELTSGSPESSFAGNYQIGQRGSYSSQALDRSGSFREGAESRMFGSGKATSRGSAMLAGELPALSQCLLLEPIVMGDQKKYTRSDELRRVLGFSVSCSSEDNSFSAAHLKNSPPVAEELKRLKASFADTCFKASGRAKKLDEHLNKLNKYFDGINSKKLQRNELSTNERSGSSNLKIGTQVNRSSLELGNQKFEDRPKNVILSKRVRTSVAETRTEGRGNGLPRQPIVVSKDRDMLRDNSADSDMVEDKIRKLPAGGEGWEKKMRRKRSIGAAFSRTIGSDGEVKRTAHHKLANEHSLQYCDSSHGFRSGASNGASATSKLDSTSSPASSSVRAMFKNEQDKSVPSRDISAGPTKERILGKGNIKLNTLEDNHAICSSPVIKGKASRTPRSGPAIPTNSASNVPRLSALESWEQTTGINKNPSVNGVNSRKRAIPAGSSSPPITQWGGQRPQKISRRRTNLVSVSNHDEVQMQSEGCSPTDFGARLSSCGNNPLISKNAANGIQNFKPKSGNVSSPARLSESEESGAGENRMKEKSVGSGYVDKKATSAGQDAGPSAIVSKKNKVVVKEEIGDGIRRQGQNGRISPFSRASISPMREKQDNGAPAKPLRNARSGSDRSGSKSGRPLKKLSDRKGSSRLGLVANGGSPDFNGESEDDHEELSSAASLACNSSLLACSSPFWKKVETMFTSIGTDKKSYLLQKLKLAEEFGSSSQFSCHGNDVQGDVHKKISAFDSLSGKTNGQMTNEMGTKDSSDTVEFVEQLQNTSLFGSIDTEKIHDTPLYQRILSALIVEDEIEEFEENGFGGPSSYPCDLRLVDTESRYQDGVDFCEPLFGVQTPKNGNAHIFVSCNGNTDYNRNPGIRRHPCNGELMQGDSGYVHSEVEVLVRLSRCDYGSQSFQPNNYGISSIDCQYEQMCLEDKLVLELQSVGLFLETVPALDDREDKVINQDIVQLERGLHQQIGKKKMFLDNICKAIEEGKDVDKRDPEQLAMDKLVELAYKKLLATRGSFASKYGMAKVSKQVALAFAKRTLDRCRSFEDSGVSCFAEPTFRDVIYAAPTQITEGEPLISADLVVANGSVSGFADGCLSDALDTSGHLSDQAFAKSGPISNRGKKKEVLLDNVGGAIFRATSSLGILGNAKGKRSERDTSTRNAVSRASMGGSKGERKTKAKLKQKIAQLSTSGNGVVNKFMDAIHPVYTSASGSGESANNTSNRKRDVRFMSSGNAPQDSSKDINELENLPLNDIDSMEELGVDTDIGAPQDFNTWFNFDVDGLQDHDSVGLEIPMDDLSELNMF</sequence>
<reference evidence="2" key="1">
    <citation type="submission" date="2023-05" db="EMBL/GenBank/DDBJ databases">
        <authorList>
            <person name="Huff M."/>
        </authorList>
    </citation>
    <scope>NUCLEOTIDE SEQUENCE</scope>
</reference>
<evidence type="ECO:0000256" key="1">
    <source>
        <dbReference type="SAM" id="MobiDB-lite"/>
    </source>
</evidence>
<feature type="compositionally biased region" description="Low complexity" evidence="1">
    <location>
        <begin position="325"/>
        <end position="337"/>
    </location>
</feature>
<protein>
    <submittedName>
        <fullName evidence="2">Uncharacterized protein</fullName>
    </submittedName>
</protein>
<feature type="region of interest" description="Disordered" evidence="1">
    <location>
        <begin position="1205"/>
        <end position="1241"/>
    </location>
</feature>
<feature type="compositionally biased region" description="Polar residues" evidence="1">
    <location>
        <begin position="7"/>
        <end position="22"/>
    </location>
</feature>
<proteinExistence type="predicted"/>
<dbReference type="PANTHER" id="PTHR31115">
    <property type="entry name" value="OS05G0107300 PROTEIN"/>
    <property type="match status" value="1"/>
</dbReference>
<feature type="compositionally biased region" description="Basic and acidic residues" evidence="1">
    <location>
        <begin position="342"/>
        <end position="351"/>
    </location>
</feature>
<feature type="compositionally biased region" description="Basic and acidic residues" evidence="1">
    <location>
        <begin position="536"/>
        <end position="552"/>
    </location>
</feature>
<feature type="region of interest" description="Disordered" evidence="1">
    <location>
        <begin position="507"/>
        <end position="562"/>
    </location>
</feature>
<dbReference type="Proteomes" id="UP000834106">
    <property type="component" value="Chromosome 13"/>
</dbReference>
<dbReference type="PANTHER" id="PTHR31115:SF2">
    <property type="entry name" value="OS05G0107300 PROTEIN"/>
    <property type="match status" value="1"/>
</dbReference>
<organism evidence="2 3">
    <name type="scientific">Fraxinus pennsylvanica</name>
    <dbReference type="NCBI Taxonomy" id="56036"/>
    <lineage>
        <taxon>Eukaryota</taxon>
        <taxon>Viridiplantae</taxon>
        <taxon>Streptophyta</taxon>
        <taxon>Embryophyta</taxon>
        <taxon>Tracheophyta</taxon>
        <taxon>Spermatophyta</taxon>
        <taxon>Magnoliopsida</taxon>
        <taxon>eudicotyledons</taxon>
        <taxon>Gunneridae</taxon>
        <taxon>Pentapetalae</taxon>
        <taxon>asterids</taxon>
        <taxon>lamiids</taxon>
        <taxon>Lamiales</taxon>
        <taxon>Oleaceae</taxon>
        <taxon>Oleeae</taxon>
        <taxon>Fraxinus</taxon>
    </lineage>
</organism>
<evidence type="ECO:0000313" key="3">
    <source>
        <dbReference type="Proteomes" id="UP000834106"/>
    </source>
</evidence>
<feature type="region of interest" description="Disordered" evidence="1">
    <location>
        <begin position="423"/>
        <end position="462"/>
    </location>
</feature>